<accession>A0A482XAT8</accession>
<protein>
    <submittedName>
        <fullName evidence="3">Uncharacterized protein</fullName>
    </submittedName>
</protein>
<gene>
    <name evidence="3" type="ORF">LSTR_LSTR003680</name>
</gene>
<evidence type="ECO:0000256" key="1">
    <source>
        <dbReference type="ARBA" id="ARBA00008738"/>
    </source>
</evidence>
<dbReference type="GO" id="GO:0008017">
    <property type="term" value="F:microtubule binding"/>
    <property type="evidence" value="ECO:0007669"/>
    <property type="project" value="InterPro"/>
</dbReference>
<dbReference type="InterPro" id="IPR033336">
    <property type="entry name" value="SAXO1/2"/>
</dbReference>
<reference evidence="3 4" key="1">
    <citation type="journal article" date="2017" name="Gigascience">
        <title>Genome sequence of the small brown planthopper, Laodelphax striatellus.</title>
        <authorList>
            <person name="Zhu J."/>
            <person name="Jiang F."/>
            <person name="Wang X."/>
            <person name="Yang P."/>
            <person name="Bao Y."/>
            <person name="Zhao W."/>
            <person name="Wang W."/>
            <person name="Lu H."/>
            <person name="Wang Q."/>
            <person name="Cui N."/>
            <person name="Li J."/>
            <person name="Chen X."/>
            <person name="Luo L."/>
            <person name="Yu J."/>
            <person name="Kang L."/>
            <person name="Cui F."/>
        </authorList>
    </citation>
    <scope>NUCLEOTIDE SEQUENCE [LARGE SCALE GENOMIC DNA]</scope>
    <source>
        <strain evidence="3">Lst14</strain>
    </source>
</reference>
<name>A0A482XAT8_LAOST</name>
<dbReference type="GO" id="GO:0036064">
    <property type="term" value="C:ciliary basal body"/>
    <property type="evidence" value="ECO:0007669"/>
    <property type="project" value="TreeGrafter"/>
</dbReference>
<dbReference type="InParanoid" id="A0A482XAT8"/>
<dbReference type="PANTHER" id="PTHR31516:SF17">
    <property type="entry name" value="STABILIZER OF AXONEMAL MICROTUBULES 2"/>
    <property type="match status" value="1"/>
</dbReference>
<evidence type="ECO:0000256" key="2">
    <source>
        <dbReference type="SAM" id="MobiDB-lite"/>
    </source>
</evidence>
<dbReference type="GO" id="GO:0036126">
    <property type="term" value="C:sperm flagellum"/>
    <property type="evidence" value="ECO:0007669"/>
    <property type="project" value="TreeGrafter"/>
</dbReference>
<dbReference type="OrthoDB" id="365640at2759"/>
<dbReference type="Proteomes" id="UP000291343">
    <property type="component" value="Unassembled WGS sequence"/>
</dbReference>
<proteinExistence type="inferred from homology"/>
<evidence type="ECO:0000313" key="4">
    <source>
        <dbReference type="Proteomes" id="UP000291343"/>
    </source>
</evidence>
<comment type="similarity">
    <text evidence="1">Belongs to the FAM154 family.</text>
</comment>
<dbReference type="AlphaFoldDB" id="A0A482XAT8"/>
<keyword evidence="4" id="KW-1185">Reference proteome</keyword>
<feature type="compositionally biased region" description="Basic and acidic residues" evidence="2">
    <location>
        <begin position="278"/>
        <end position="287"/>
    </location>
</feature>
<dbReference type="STRING" id="195883.A0A482XAT8"/>
<evidence type="ECO:0000313" key="3">
    <source>
        <dbReference type="EMBL" id="RZF42856.1"/>
    </source>
</evidence>
<dbReference type="GO" id="GO:0005879">
    <property type="term" value="C:axonemal microtubule"/>
    <property type="evidence" value="ECO:0007669"/>
    <property type="project" value="TreeGrafter"/>
</dbReference>
<comment type="caution">
    <text evidence="3">The sequence shown here is derived from an EMBL/GenBank/DDBJ whole genome shotgun (WGS) entry which is preliminary data.</text>
</comment>
<sequence length="307" mass="34700">MEVIADADKPPKKKWVYNPGGKCECSCDTGDKCKVKKGVRYLQPEIPASFKPKLVYAGNTTPVSTDTIYKNSYMKFDPNAIRNSKGKPCLPKGTIVSAGDFSSDTTNKMSYGEWKGYHRQPKIYPRDHCLMGEGPLQDMTTTRHDYMPKPIDIVDKVKQPGCLGLSTKPMETRTPNSLSYLWPREHESAVPFKPDSRYRKPDNKMCGDTVQKLSFKPFELQKKEVFPWQKKPTYTSPRAKMCTETIYADSFFPPGQFVEDNACSGCYCIRDGECCDTQDKPPNHESRICPAGYDPIRDGPRLQTANS</sequence>
<dbReference type="GO" id="GO:0005814">
    <property type="term" value="C:centriole"/>
    <property type="evidence" value="ECO:0007669"/>
    <property type="project" value="TreeGrafter"/>
</dbReference>
<feature type="region of interest" description="Disordered" evidence="2">
    <location>
        <begin position="278"/>
        <end position="307"/>
    </location>
</feature>
<dbReference type="EMBL" id="QKKF02013937">
    <property type="protein sequence ID" value="RZF42856.1"/>
    <property type="molecule type" value="Genomic_DNA"/>
</dbReference>
<dbReference type="PANTHER" id="PTHR31516">
    <property type="entry name" value="STABILIZER OF AXONEMAL MICROTUBULES 2"/>
    <property type="match status" value="1"/>
</dbReference>
<organism evidence="3 4">
    <name type="scientific">Laodelphax striatellus</name>
    <name type="common">Small brown planthopper</name>
    <name type="synonym">Delphax striatella</name>
    <dbReference type="NCBI Taxonomy" id="195883"/>
    <lineage>
        <taxon>Eukaryota</taxon>
        <taxon>Metazoa</taxon>
        <taxon>Ecdysozoa</taxon>
        <taxon>Arthropoda</taxon>
        <taxon>Hexapoda</taxon>
        <taxon>Insecta</taxon>
        <taxon>Pterygota</taxon>
        <taxon>Neoptera</taxon>
        <taxon>Paraneoptera</taxon>
        <taxon>Hemiptera</taxon>
        <taxon>Auchenorrhyncha</taxon>
        <taxon>Fulgoroidea</taxon>
        <taxon>Delphacidae</taxon>
        <taxon>Criomorphinae</taxon>
        <taxon>Laodelphax</taxon>
    </lineage>
</organism>